<dbReference type="InterPro" id="IPR013087">
    <property type="entry name" value="Znf_C2H2_type"/>
</dbReference>
<dbReference type="AlphaFoldDB" id="A0A8S2EB67"/>
<feature type="compositionally biased region" description="Basic and acidic residues" evidence="1">
    <location>
        <begin position="301"/>
        <end position="313"/>
    </location>
</feature>
<dbReference type="EMBL" id="CAJOBA010034703">
    <property type="protein sequence ID" value="CAF3990572.1"/>
    <property type="molecule type" value="Genomic_DNA"/>
</dbReference>
<evidence type="ECO:0000259" key="2">
    <source>
        <dbReference type="PROSITE" id="PS00028"/>
    </source>
</evidence>
<dbReference type="Proteomes" id="UP000677228">
    <property type="component" value="Unassembled WGS sequence"/>
</dbReference>
<evidence type="ECO:0000313" key="5">
    <source>
        <dbReference type="Proteomes" id="UP000677228"/>
    </source>
</evidence>
<dbReference type="Proteomes" id="UP000682733">
    <property type="component" value="Unassembled WGS sequence"/>
</dbReference>
<proteinExistence type="predicted"/>
<feature type="compositionally biased region" description="Acidic residues" evidence="1">
    <location>
        <begin position="288"/>
        <end position="300"/>
    </location>
</feature>
<evidence type="ECO:0000313" key="4">
    <source>
        <dbReference type="EMBL" id="CAF3990572.1"/>
    </source>
</evidence>
<feature type="compositionally biased region" description="Basic and acidic residues" evidence="1">
    <location>
        <begin position="275"/>
        <end position="287"/>
    </location>
</feature>
<feature type="domain" description="C2H2-type" evidence="2">
    <location>
        <begin position="160"/>
        <end position="180"/>
    </location>
</feature>
<dbReference type="PROSITE" id="PS00028">
    <property type="entry name" value="ZINC_FINGER_C2H2_1"/>
    <property type="match status" value="1"/>
</dbReference>
<sequence>MLLFVFRLCIAEEEGVEISENTSDEYFLEKCRVKTAQLEEELTNESVKYELDEYWCGTHVLQTQYTIQIVRCNDPLCCGKWRSNYVQIFPHRFLPPPMPFERTPLGIIMAKEDKMKNQFYGSLFHRIQFHGVVIQYTLNDQLPFDYCCSSVKKDLKKRVCKICKQYIPSTYRMKQHYKIHEQYQQYLEEKEEDVRDDLFALLAQSEILSKLDSETEQGAVVFSDMLDWLKSDFEELDIQEQAKERSKKPASWEKRSVITEPTDTWSDQILSNLTLKEDNGQSEKPQEEQGDQEEEDELDDWERVDALLTENKG</sequence>
<comment type="caution">
    <text evidence="3">The sequence shown here is derived from an EMBL/GenBank/DDBJ whole genome shotgun (WGS) entry which is preliminary data.</text>
</comment>
<feature type="region of interest" description="Disordered" evidence="1">
    <location>
        <begin position="274"/>
        <end position="313"/>
    </location>
</feature>
<accession>A0A8S2EB67</accession>
<name>A0A8S2EB67_9BILA</name>
<reference evidence="3" key="1">
    <citation type="submission" date="2021-02" db="EMBL/GenBank/DDBJ databases">
        <authorList>
            <person name="Nowell W R."/>
        </authorList>
    </citation>
    <scope>NUCLEOTIDE SEQUENCE</scope>
</reference>
<dbReference type="EMBL" id="CAJNOK010013175">
    <property type="protein sequence ID" value="CAF1179266.1"/>
    <property type="molecule type" value="Genomic_DNA"/>
</dbReference>
<organism evidence="3 5">
    <name type="scientific">Didymodactylos carnosus</name>
    <dbReference type="NCBI Taxonomy" id="1234261"/>
    <lineage>
        <taxon>Eukaryota</taxon>
        <taxon>Metazoa</taxon>
        <taxon>Spiralia</taxon>
        <taxon>Gnathifera</taxon>
        <taxon>Rotifera</taxon>
        <taxon>Eurotatoria</taxon>
        <taxon>Bdelloidea</taxon>
        <taxon>Philodinida</taxon>
        <taxon>Philodinidae</taxon>
        <taxon>Didymodactylos</taxon>
    </lineage>
</organism>
<dbReference type="PANTHER" id="PTHR46954">
    <property type="entry name" value="C2H2-TYPE DOMAIN-CONTAINING PROTEIN"/>
    <property type="match status" value="1"/>
</dbReference>
<evidence type="ECO:0000313" key="3">
    <source>
        <dbReference type="EMBL" id="CAF1179266.1"/>
    </source>
</evidence>
<protein>
    <recommendedName>
        <fullName evidence="2">C2H2-type domain-containing protein</fullName>
    </recommendedName>
</protein>
<evidence type="ECO:0000256" key="1">
    <source>
        <dbReference type="SAM" id="MobiDB-lite"/>
    </source>
</evidence>
<gene>
    <name evidence="3" type="ORF">OVA965_LOCUS22978</name>
    <name evidence="4" type="ORF">TMI583_LOCUS23695</name>
</gene>
<dbReference type="PANTHER" id="PTHR46954:SF1">
    <property type="entry name" value="C2H2-TYPE DOMAIN-CONTAINING PROTEIN"/>
    <property type="match status" value="1"/>
</dbReference>